<dbReference type="OrthoDB" id="27073at2759"/>
<name>A0A7I8V4H7_9ANNE</name>
<dbReference type="Proteomes" id="UP000549394">
    <property type="component" value="Unassembled WGS sequence"/>
</dbReference>
<evidence type="ECO:0000259" key="9">
    <source>
        <dbReference type="PROSITE" id="PS50069"/>
    </source>
</evidence>
<gene>
    <name evidence="10" type="ORF">DGYR_LOCUS353</name>
</gene>
<dbReference type="PANTHER" id="PTHR11932">
    <property type="entry name" value="CULLIN"/>
    <property type="match status" value="1"/>
</dbReference>
<evidence type="ECO:0000256" key="1">
    <source>
        <dbReference type="ARBA" id="ARBA00004906"/>
    </source>
</evidence>
<comment type="pathway">
    <text evidence="1">Protein modification; protein ubiquitination.</text>
</comment>
<dbReference type="Pfam" id="PF00888">
    <property type="entry name" value="Cullin"/>
    <property type="match status" value="1"/>
</dbReference>
<protein>
    <recommendedName>
        <fullName evidence="6">Cullin-5</fullName>
    </recommendedName>
</protein>
<dbReference type="InterPro" id="IPR045093">
    <property type="entry name" value="Cullin"/>
</dbReference>
<keyword evidence="4" id="KW-0833">Ubl conjugation pathway</keyword>
<comment type="similarity">
    <text evidence="2 7 8">Belongs to the cullin family.</text>
</comment>
<evidence type="ECO:0000256" key="4">
    <source>
        <dbReference type="ARBA" id="ARBA00022786"/>
    </source>
</evidence>
<keyword evidence="5" id="KW-0832">Ubl conjugation</keyword>
<dbReference type="SUPFAM" id="SSF74788">
    <property type="entry name" value="Cullin repeat-like"/>
    <property type="match status" value="1"/>
</dbReference>
<feature type="domain" description="Cullin family profile" evidence="9">
    <location>
        <begin position="404"/>
        <end position="638"/>
    </location>
</feature>
<evidence type="ECO:0000256" key="5">
    <source>
        <dbReference type="ARBA" id="ARBA00022843"/>
    </source>
</evidence>
<dbReference type="EMBL" id="CAJFCJ010000001">
    <property type="protein sequence ID" value="CAD5111005.1"/>
    <property type="molecule type" value="Genomic_DNA"/>
</dbReference>
<dbReference type="GO" id="GO:0031625">
    <property type="term" value="F:ubiquitin protein ligase binding"/>
    <property type="evidence" value="ECO:0007669"/>
    <property type="project" value="InterPro"/>
</dbReference>
<dbReference type="GO" id="GO:0006511">
    <property type="term" value="P:ubiquitin-dependent protein catabolic process"/>
    <property type="evidence" value="ECO:0007669"/>
    <property type="project" value="InterPro"/>
</dbReference>
<sequence length="781" mass="90720">MLAGNSSTSFAQSWPIMEPTVLSLLRQQNVSHDQWHDLFLHVHKVCLWDPNGAQSLKSKLEEEISKFISQAQQRVVQHSEDSALLKAYISEWTKFFEQCVYLPQPFNQLEVSLSGKSGSSTAHHTSRKAQEDSIVKKLMLDTWNKTIFNDIKERLQNSAMKLVHSERNGEAFDSQLVIGVRESYVNLCSEAEDKLKIYREHFERAYIEATEAFYSNKAPAYLDENGVQNYMIYAEEKLKEEEQRGNRYLETRQESMSMQTLRDTCVDILVKKFREQILVECPNMIKQNETKKLELMFKLMDRVGTDGVNPMLESLENHIFDAGIADMMAAAKTITTDSEKYVERLLDLFNRFSLLVKEAFNDDARFMTSRDKAYRRVVNDLSIFCLELPVKSSGANVRCQPESKCPELLANYCDMLLRKTNISKRLTSDDIDAKLASVILVLKYVSNKDVFMKYHKAHLTRRLILGTSADDDKEERMVEQLREVGMPADYVNKLQRMFQDIKVSDDLNHRFKLDARNNNEPTAESLNIKILNDGAWSRASDKVTVSLPVELEDYIPKVEAFYKRMHTGRKLQWQHLYSNGTLTLTNEVGKVELEVTTFQMAVLLSWNQRPKDRISYEALRLSTQLPDSELRRTVWSLIAFPKMKKQVLLCEPEIKKHQEIDDSTLFWVNQQFCIVTKGNKVLHKGKVNLIGRLQLSTEKSKNEDNEGIVRLRELRVQEAIVKIMKMRKTVTNAALQTELVDILRNMFQPSRKMIKEMIEWLIEHKYMMRDENDINSFVYLA</sequence>
<dbReference type="SUPFAM" id="SSF46785">
    <property type="entry name" value="Winged helix' DNA-binding domain"/>
    <property type="match status" value="1"/>
</dbReference>
<dbReference type="Gene3D" id="3.30.230.130">
    <property type="entry name" value="Cullin, Chain C, Domain 2"/>
    <property type="match status" value="1"/>
</dbReference>
<dbReference type="InterPro" id="IPR016159">
    <property type="entry name" value="Cullin_repeat-like_dom_sf"/>
</dbReference>
<dbReference type="PROSITE" id="PS50069">
    <property type="entry name" value="CULLIN_2"/>
    <property type="match status" value="1"/>
</dbReference>
<evidence type="ECO:0000313" key="11">
    <source>
        <dbReference type="Proteomes" id="UP000549394"/>
    </source>
</evidence>
<dbReference type="PROSITE" id="PS01256">
    <property type="entry name" value="CULLIN_1"/>
    <property type="match status" value="1"/>
</dbReference>
<dbReference type="InterPro" id="IPR016158">
    <property type="entry name" value="Cullin_homology"/>
</dbReference>
<dbReference type="InterPro" id="IPR036390">
    <property type="entry name" value="WH_DNA-bd_sf"/>
</dbReference>
<dbReference type="FunFam" id="1.20.1310.10:FF:000009">
    <property type="entry name" value="Cullin 5"/>
    <property type="match status" value="1"/>
</dbReference>
<evidence type="ECO:0000256" key="2">
    <source>
        <dbReference type="ARBA" id="ARBA00006019"/>
    </source>
</evidence>
<dbReference type="GO" id="GO:0031461">
    <property type="term" value="C:cullin-RING ubiquitin ligase complex"/>
    <property type="evidence" value="ECO:0007669"/>
    <property type="project" value="InterPro"/>
</dbReference>
<evidence type="ECO:0000313" key="10">
    <source>
        <dbReference type="EMBL" id="CAD5111005.1"/>
    </source>
</evidence>
<keyword evidence="11" id="KW-1185">Reference proteome</keyword>
<evidence type="ECO:0000256" key="3">
    <source>
        <dbReference type="ARBA" id="ARBA00022499"/>
    </source>
</evidence>
<comment type="caution">
    <text evidence="10">The sequence shown here is derived from an EMBL/GenBank/DDBJ whole genome shotgun (WGS) entry which is preliminary data.</text>
</comment>
<accession>A0A7I8V4H7</accession>
<reference evidence="10 11" key="1">
    <citation type="submission" date="2020-08" db="EMBL/GenBank/DDBJ databases">
        <authorList>
            <person name="Hejnol A."/>
        </authorList>
    </citation>
    <scope>NUCLEOTIDE SEQUENCE [LARGE SCALE GENOMIC DNA]</scope>
</reference>
<dbReference type="InterPro" id="IPR059120">
    <property type="entry name" value="Cullin-like_AB"/>
</dbReference>
<evidence type="ECO:0000256" key="8">
    <source>
        <dbReference type="RuleBase" id="RU003829"/>
    </source>
</evidence>
<dbReference type="Pfam" id="PF26557">
    <property type="entry name" value="Cullin_AB"/>
    <property type="match status" value="1"/>
</dbReference>
<proteinExistence type="inferred from homology"/>
<dbReference type="InterPro" id="IPR019559">
    <property type="entry name" value="Cullin_neddylation_domain"/>
</dbReference>
<organism evidence="10 11">
    <name type="scientific">Dimorphilus gyrociliatus</name>
    <dbReference type="NCBI Taxonomy" id="2664684"/>
    <lineage>
        <taxon>Eukaryota</taxon>
        <taxon>Metazoa</taxon>
        <taxon>Spiralia</taxon>
        <taxon>Lophotrochozoa</taxon>
        <taxon>Annelida</taxon>
        <taxon>Polychaeta</taxon>
        <taxon>Polychaeta incertae sedis</taxon>
        <taxon>Dinophilidae</taxon>
        <taxon>Dimorphilus</taxon>
    </lineage>
</organism>
<dbReference type="SMART" id="SM00182">
    <property type="entry name" value="CULLIN"/>
    <property type="match status" value="1"/>
</dbReference>
<dbReference type="InterPro" id="IPR036317">
    <property type="entry name" value="Cullin_homology_sf"/>
</dbReference>
<dbReference type="SMART" id="SM00884">
    <property type="entry name" value="Cullin_Nedd8"/>
    <property type="match status" value="1"/>
</dbReference>
<dbReference type="SUPFAM" id="SSF75632">
    <property type="entry name" value="Cullin homology domain"/>
    <property type="match status" value="1"/>
</dbReference>
<dbReference type="Gene3D" id="1.20.1310.10">
    <property type="entry name" value="Cullin Repeats"/>
    <property type="match status" value="4"/>
</dbReference>
<evidence type="ECO:0000256" key="6">
    <source>
        <dbReference type="ARBA" id="ARBA00040451"/>
    </source>
</evidence>
<dbReference type="FunFam" id="1.20.1310.10:FF:000014">
    <property type="entry name" value="Cullin 5"/>
    <property type="match status" value="1"/>
</dbReference>
<dbReference type="InterPro" id="IPR016157">
    <property type="entry name" value="Cullin_CS"/>
</dbReference>
<evidence type="ECO:0000256" key="7">
    <source>
        <dbReference type="PROSITE-ProRule" id="PRU00330"/>
    </source>
</evidence>
<dbReference type="AlphaFoldDB" id="A0A7I8V4H7"/>
<dbReference type="FunFam" id="3.30.230.130:FF:000004">
    <property type="entry name" value="Cullin 5"/>
    <property type="match status" value="1"/>
</dbReference>
<dbReference type="Gene3D" id="1.10.10.10">
    <property type="entry name" value="Winged helix-like DNA-binding domain superfamily/Winged helix DNA-binding domain"/>
    <property type="match status" value="1"/>
</dbReference>
<keyword evidence="3" id="KW-1017">Isopeptide bond</keyword>
<dbReference type="InterPro" id="IPR036388">
    <property type="entry name" value="WH-like_DNA-bd_sf"/>
</dbReference>
<dbReference type="InterPro" id="IPR001373">
    <property type="entry name" value="Cullin_N"/>
</dbReference>
<dbReference type="Pfam" id="PF10557">
    <property type="entry name" value="Cullin_Nedd8"/>
    <property type="match status" value="1"/>
</dbReference>